<dbReference type="Pfam" id="PF03988">
    <property type="entry name" value="DUF347"/>
    <property type="match status" value="1"/>
</dbReference>
<feature type="transmembrane region" description="Helical" evidence="1">
    <location>
        <begin position="222"/>
        <end position="247"/>
    </location>
</feature>
<accession>A0A5D3KDB7</accession>
<proteinExistence type="predicted"/>
<feature type="transmembrane region" description="Helical" evidence="1">
    <location>
        <begin position="108"/>
        <end position="125"/>
    </location>
</feature>
<dbReference type="AlphaFoldDB" id="A0A5D3KDB7"/>
<dbReference type="OrthoDB" id="9794709at2"/>
<keyword evidence="3" id="KW-1185">Reference proteome</keyword>
<name>A0A5D3KDB7_9BRAD</name>
<gene>
    <name evidence="2" type="ORF">FXB40_18130</name>
</gene>
<evidence type="ECO:0000313" key="3">
    <source>
        <dbReference type="Proteomes" id="UP000324758"/>
    </source>
</evidence>
<feature type="transmembrane region" description="Helical" evidence="1">
    <location>
        <begin position="80"/>
        <end position="102"/>
    </location>
</feature>
<evidence type="ECO:0000313" key="2">
    <source>
        <dbReference type="EMBL" id="TYL94361.1"/>
    </source>
</evidence>
<protein>
    <submittedName>
        <fullName evidence="2">Uncharacterized protein</fullName>
    </submittedName>
</protein>
<keyword evidence="1" id="KW-0472">Membrane</keyword>
<feature type="transmembrane region" description="Helical" evidence="1">
    <location>
        <begin position="170"/>
        <end position="190"/>
    </location>
</feature>
<feature type="transmembrane region" description="Helical" evidence="1">
    <location>
        <begin position="54"/>
        <end position="73"/>
    </location>
</feature>
<keyword evidence="1" id="KW-0812">Transmembrane</keyword>
<dbReference type="EMBL" id="VSSS01000028">
    <property type="protein sequence ID" value="TYL94361.1"/>
    <property type="molecule type" value="Genomic_DNA"/>
</dbReference>
<feature type="transmembrane region" description="Helical" evidence="1">
    <location>
        <begin position="20"/>
        <end position="42"/>
    </location>
</feature>
<dbReference type="Proteomes" id="UP000324758">
    <property type="component" value="Unassembled WGS sequence"/>
</dbReference>
<keyword evidence="1" id="KW-1133">Transmembrane helix</keyword>
<sequence>MFVREARRHRERLSMHFKIVPAIGPRYWVGIMIASICGANMGDFIPDVLKLSDLGGLLMLALMFAVIALANQLSRRGNEALYWLAILVLRAAATNLADIGIHRTHLDYITVSACVAALLVALLALRRVSSLPPVTYGLPHTNGLYWLTMLTAGTLGTVLGDGIGHMIHPITVGVPISAIIATGAVALILAQKARLDMASAGAASYWAAIVAIRTWGTNVGDIAGFVLSLPVSMMLSGLLLAGTLIVWREPSNPIVPAAT</sequence>
<dbReference type="InterPro" id="IPR007136">
    <property type="entry name" value="DUF347"/>
</dbReference>
<reference evidence="2 3" key="1">
    <citation type="submission" date="2019-08" db="EMBL/GenBank/DDBJ databases">
        <title>Bradyrhizobium hipponensis sp. nov., a rhizobium isolated from a Lupinus angustifolius root nodule in Tunisia.</title>
        <authorList>
            <person name="Off K."/>
            <person name="Rejili M."/>
            <person name="Mars M."/>
            <person name="Brachmann A."/>
            <person name="Marin M."/>
        </authorList>
    </citation>
    <scope>NUCLEOTIDE SEQUENCE [LARGE SCALE GENOMIC DNA]</scope>
    <source>
        <strain evidence="2 3">CTAW71</strain>
    </source>
</reference>
<organism evidence="2 3">
    <name type="scientific">Bradyrhizobium rifense</name>
    <dbReference type="NCBI Taxonomy" id="515499"/>
    <lineage>
        <taxon>Bacteria</taxon>
        <taxon>Pseudomonadati</taxon>
        <taxon>Pseudomonadota</taxon>
        <taxon>Alphaproteobacteria</taxon>
        <taxon>Hyphomicrobiales</taxon>
        <taxon>Nitrobacteraceae</taxon>
        <taxon>Bradyrhizobium</taxon>
    </lineage>
</organism>
<feature type="transmembrane region" description="Helical" evidence="1">
    <location>
        <begin position="145"/>
        <end position="164"/>
    </location>
</feature>
<comment type="caution">
    <text evidence="2">The sequence shown here is derived from an EMBL/GenBank/DDBJ whole genome shotgun (WGS) entry which is preliminary data.</text>
</comment>
<evidence type="ECO:0000256" key="1">
    <source>
        <dbReference type="SAM" id="Phobius"/>
    </source>
</evidence>